<dbReference type="CDD" id="cd00146">
    <property type="entry name" value="PKD"/>
    <property type="match status" value="1"/>
</dbReference>
<dbReference type="InterPro" id="IPR022409">
    <property type="entry name" value="PKD/Chitinase_dom"/>
</dbReference>
<dbReference type="Proteomes" id="UP001602245">
    <property type="component" value="Unassembled WGS sequence"/>
</dbReference>
<keyword evidence="4" id="KW-1185">Reference proteome</keyword>
<feature type="chain" id="PRO_5046598554" evidence="1">
    <location>
        <begin position="26"/>
        <end position="1182"/>
    </location>
</feature>
<dbReference type="InterPro" id="IPR013320">
    <property type="entry name" value="ConA-like_dom_sf"/>
</dbReference>
<evidence type="ECO:0000259" key="2">
    <source>
        <dbReference type="PROSITE" id="PS50093"/>
    </source>
</evidence>
<dbReference type="RefSeq" id="WP_020514721.1">
    <property type="nucleotide sequence ID" value="NZ_JBIAZU010000006.1"/>
</dbReference>
<dbReference type="PROSITE" id="PS50093">
    <property type="entry name" value="PKD"/>
    <property type="match status" value="1"/>
</dbReference>
<dbReference type="InterPro" id="IPR011042">
    <property type="entry name" value="6-blade_b-propeller_TolB-like"/>
</dbReference>
<dbReference type="InterPro" id="IPR012938">
    <property type="entry name" value="Glc/Sorbosone_DH"/>
</dbReference>
<sequence length="1182" mass="122769">MRAKAVLAALLLALSVAVAPRAAYAGPPSDFDKTLLADGLDAPTAFRFAPDGRVFIAEKNGAVRLIKNGVLQAAPMITLSTANADERGLLGLELDPDFATNHHVYLAYTHAENLDRLSRFTVTGDTIDPASELVLLKSNQQANVFHHGGEVRFGPDGKLYWSLGINVYHPNAPNLGTIHGKVLRINPDGTIPPDNPFVGVPGAEPAIWAYGLRNTFRFDMIPNGPNAGKPLGGDVGGSQFEELNLIEKGANYGWPYAEGVCSGCGFAQPVYTYPHTAPPASAGSITSVAVYTGNTFPGEYTNAVFIADYTLGFIKYLTMDETYTSVVAVHDFDLDAGTPVQLSVGPDGNLYQLDIYPGAFYRIAPSGGNRAPVARAAASPDNGLGPLDVTFSSAGSADPDGTALSYAWSFGDGATSTQPNPTHTYAGNGAYRPTLTVSDGDKTSTATVEVQVGNRRPTATITAPVTESHYDAGDTISYAGTATDPDEGALPAGAYSWSVVFHHADHVHPFLGPITGVTGGTFTIPRISDNVATTWYEIRLTVTDNGGLTHTSSVAIKPNLVRLTFKANIEGLQYAVDGIPATATTTESAVVGVQRTLSAASPQFLGGRQYLYHGWSDGQAQTHTITTPATDATYTVNFDQINPPPAPWSSDDIGIRTIAGLSSYDDGVYTVKGGGNDIWDATDEFRYVHQPLIGDGEIVARVTAQSDTYEWAKAGIMIKESATAGAPYALIGVTPGHGMHFQAKFGEDGGEFPYAFPDAWMKLTRVGDTVTAYRSADGATWSAIGSTTLAMSSTATIGLFATSHDNNVLSTAVFDNVSVVGDVDPALPAPWVHQDVGGPTVAGNATEIAGTFAVTGAGGDIWGGADQFHFVHQPLTGDGTVVAQVASQSGAEEWAKAGIMLKASATAGSPYAAMMVTPGHGTRLQANFATDLAGGAGTAPRWLKLTRAGDVVTGYESADGAGWTLVGTVGLGALPATVEVGLFVTSHDAGTAATATFDHVSVGAAAPGLPTGWNQADVGAPALLGSASVSGSTWTVAGGGNDIWNDTDQFHYAYRELAGDGTIVARPLTQGGTSDWAKSGIMIKQAASPLTPYVALFLSPGHGIHLQTGFNTDLDGGAGSVRTWLKLTRVGDAVTAYRSADGVNWTTIGTATLAGAATIGLFVTAHSGGALNTSTFDQVTVS</sequence>
<protein>
    <submittedName>
        <fullName evidence="3">PQQ-dependent sugar dehydrogenase</fullName>
    </submittedName>
</protein>
<dbReference type="InterPro" id="IPR000601">
    <property type="entry name" value="PKD_dom"/>
</dbReference>
<feature type="domain" description="PKD" evidence="2">
    <location>
        <begin position="372"/>
        <end position="452"/>
    </location>
</feature>
<dbReference type="SMART" id="SM00089">
    <property type="entry name" value="PKD"/>
    <property type="match status" value="1"/>
</dbReference>
<gene>
    <name evidence="3" type="ORF">ACFY35_33980</name>
</gene>
<dbReference type="Pfam" id="PF07995">
    <property type="entry name" value="GSDH"/>
    <property type="match status" value="1"/>
</dbReference>
<organism evidence="3 4">
    <name type="scientific">Paractinoplanes globisporus</name>
    <dbReference type="NCBI Taxonomy" id="113565"/>
    <lineage>
        <taxon>Bacteria</taxon>
        <taxon>Bacillati</taxon>
        <taxon>Actinomycetota</taxon>
        <taxon>Actinomycetes</taxon>
        <taxon>Micromonosporales</taxon>
        <taxon>Micromonosporaceae</taxon>
        <taxon>Paractinoplanes</taxon>
    </lineage>
</organism>
<evidence type="ECO:0000313" key="4">
    <source>
        <dbReference type="Proteomes" id="UP001602245"/>
    </source>
</evidence>
<dbReference type="Gene3D" id="2.60.40.10">
    <property type="entry name" value="Immunoglobulins"/>
    <property type="match status" value="2"/>
</dbReference>
<dbReference type="SUPFAM" id="SSF49299">
    <property type="entry name" value="PKD domain"/>
    <property type="match status" value="1"/>
</dbReference>
<name>A0ABW6WPJ4_9ACTN</name>
<dbReference type="PANTHER" id="PTHR19328:SF75">
    <property type="entry name" value="ALDOSE SUGAR DEHYDROGENASE YLII"/>
    <property type="match status" value="1"/>
</dbReference>
<dbReference type="SUPFAM" id="SSF50952">
    <property type="entry name" value="Soluble quinoprotein glucose dehydrogenase"/>
    <property type="match status" value="1"/>
</dbReference>
<dbReference type="InterPro" id="IPR011041">
    <property type="entry name" value="Quinoprot_gluc/sorb_DH_b-prop"/>
</dbReference>
<dbReference type="InterPro" id="IPR035986">
    <property type="entry name" value="PKD_dom_sf"/>
</dbReference>
<dbReference type="EMBL" id="JBIAZU010000006">
    <property type="protein sequence ID" value="MFF5294475.1"/>
    <property type="molecule type" value="Genomic_DNA"/>
</dbReference>
<dbReference type="Gene3D" id="2.120.10.30">
    <property type="entry name" value="TolB, C-terminal domain"/>
    <property type="match status" value="1"/>
</dbReference>
<keyword evidence="1" id="KW-0732">Signal</keyword>
<accession>A0ABW6WPJ4</accession>
<dbReference type="PANTHER" id="PTHR19328">
    <property type="entry name" value="HEDGEHOG-INTERACTING PROTEIN"/>
    <property type="match status" value="1"/>
</dbReference>
<dbReference type="SUPFAM" id="SSF49899">
    <property type="entry name" value="Concanavalin A-like lectins/glucanases"/>
    <property type="match status" value="1"/>
</dbReference>
<comment type="caution">
    <text evidence="3">The sequence shown here is derived from an EMBL/GenBank/DDBJ whole genome shotgun (WGS) entry which is preliminary data.</text>
</comment>
<feature type="signal peptide" evidence="1">
    <location>
        <begin position="1"/>
        <end position="25"/>
    </location>
</feature>
<evidence type="ECO:0000313" key="3">
    <source>
        <dbReference type="EMBL" id="MFF5294475.1"/>
    </source>
</evidence>
<dbReference type="Pfam" id="PF18911">
    <property type="entry name" value="PKD_4"/>
    <property type="match status" value="1"/>
</dbReference>
<evidence type="ECO:0000256" key="1">
    <source>
        <dbReference type="SAM" id="SignalP"/>
    </source>
</evidence>
<dbReference type="Gene3D" id="2.60.120.200">
    <property type="match status" value="3"/>
</dbReference>
<dbReference type="InterPro" id="IPR013783">
    <property type="entry name" value="Ig-like_fold"/>
</dbReference>
<reference evidence="3 4" key="1">
    <citation type="submission" date="2024-10" db="EMBL/GenBank/DDBJ databases">
        <title>The Natural Products Discovery Center: Release of the First 8490 Sequenced Strains for Exploring Actinobacteria Biosynthetic Diversity.</title>
        <authorList>
            <person name="Kalkreuter E."/>
            <person name="Kautsar S.A."/>
            <person name="Yang D."/>
            <person name="Bader C.D."/>
            <person name="Teijaro C.N."/>
            <person name="Fluegel L."/>
            <person name="Davis C.M."/>
            <person name="Simpson J.R."/>
            <person name="Lauterbach L."/>
            <person name="Steele A.D."/>
            <person name="Gui C."/>
            <person name="Meng S."/>
            <person name="Li G."/>
            <person name="Viehrig K."/>
            <person name="Ye F."/>
            <person name="Su P."/>
            <person name="Kiefer A.F."/>
            <person name="Nichols A."/>
            <person name="Cepeda A.J."/>
            <person name="Yan W."/>
            <person name="Fan B."/>
            <person name="Jiang Y."/>
            <person name="Adhikari A."/>
            <person name="Zheng C.-J."/>
            <person name="Schuster L."/>
            <person name="Cowan T.M."/>
            <person name="Smanski M.J."/>
            <person name="Chevrette M.G."/>
            <person name="De Carvalho L.P.S."/>
            <person name="Shen B."/>
        </authorList>
    </citation>
    <scope>NUCLEOTIDE SEQUENCE [LARGE SCALE GENOMIC DNA]</scope>
    <source>
        <strain evidence="3 4">NPDC000087</strain>
    </source>
</reference>
<proteinExistence type="predicted"/>